<reference evidence="1 2" key="1">
    <citation type="submission" date="2013-01" db="EMBL/GenBank/DDBJ databases">
        <authorList>
            <person name="Bench S."/>
        </authorList>
    </citation>
    <scope>NUCLEOTIDE SEQUENCE [LARGE SCALE GENOMIC DNA]</scope>
    <source>
        <strain evidence="1 2">WH 0401</strain>
    </source>
</reference>
<gene>
    <name evidence="1" type="ORF">CWATWH0401_3022</name>
</gene>
<dbReference type="AlphaFoldDB" id="T2JFG4"/>
<proteinExistence type="predicted"/>
<evidence type="ECO:0000313" key="1">
    <source>
        <dbReference type="EMBL" id="CCQ64015.1"/>
    </source>
</evidence>
<dbReference type="Proteomes" id="UP000018198">
    <property type="component" value="Unassembled WGS sequence"/>
</dbReference>
<dbReference type="EMBL" id="CAQM01000803">
    <property type="protein sequence ID" value="CCQ64015.1"/>
    <property type="molecule type" value="Genomic_DNA"/>
</dbReference>
<accession>T2JFG4</accession>
<sequence>MGSSIFSNSSSIKSKVRFITRKKKFPHIAITKANTLIKVVMMANSYLPFFSNIIVPVTPPPETGIPNIFKNFRTVLTLFSLAFLRVFVEVADPSTDDGVAFFSDIFYMKKDILKKFPGSYLFII</sequence>
<organism evidence="1 2">
    <name type="scientific">Crocosphaera watsonii WH 0401</name>
    <dbReference type="NCBI Taxonomy" id="555881"/>
    <lineage>
        <taxon>Bacteria</taxon>
        <taxon>Bacillati</taxon>
        <taxon>Cyanobacteriota</taxon>
        <taxon>Cyanophyceae</taxon>
        <taxon>Oscillatoriophycideae</taxon>
        <taxon>Chroococcales</taxon>
        <taxon>Aphanothecaceae</taxon>
        <taxon>Crocosphaera</taxon>
    </lineage>
</organism>
<name>T2JFG4_CROWT</name>
<reference evidence="1 2" key="2">
    <citation type="submission" date="2013-09" db="EMBL/GenBank/DDBJ databases">
        <title>Whole genome comparison of six Crocosphaera watsonii strains with differing phenotypes.</title>
        <authorList>
            <person name="Bench S.R."/>
            <person name="Heller P."/>
            <person name="Frank I."/>
            <person name="Arciniega M."/>
            <person name="Shilova I.N."/>
            <person name="Zehr J.P."/>
        </authorList>
    </citation>
    <scope>NUCLEOTIDE SEQUENCE [LARGE SCALE GENOMIC DNA]</scope>
    <source>
        <strain evidence="1 2">WH 0401</strain>
    </source>
</reference>
<comment type="caution">
    <text evidence="1">The sequence shown here is derived from an EMBL/GenBank/DDBJ whole genome shotgun (WGS) entry which is preliminary data.</text>
</comment>
<evidence type="ECO:0000313" key="2">
    <source>
        <dbReference type="Proteomes" id="UP000018198"/>
    </source>
</evidence>
<protein>
    <submittedName>
        <fullName evidence="1">Uncharacterized protein</fullName>
    </submittedName>
</protein>